<evidence type="ECO:0000313" key="8">
    <source>
        <dbReference type="EMBL" id="KAA0200779.1"/>
    </source>
</evidence>
<evidence type="ECO:0000256" key="1">
    <source>
        <dbReference type="ARBA" id="ARBA00004123"/>
    </source>
</evidence>
<dbReference type="PANTHER" id="PTHR19290:SF162">
    <property type="entry name" value="TRANSCRIPTION FACTOR ATOH7"/>
    <property type="match status" value="1"/>
</dbReference>
<dbReference type="GO" id="GO:0046983">
    <property type="term" value="F:protein dimerization activity"/>
    <property type="evidence" value="ECO:0007669"/>
    <property type="project" value="InterPro"/>
</dbReference>
<evidence type="ECO:0000313" key="9">
    <source>
        <dbReference type="Proteomes" id="UP000694843"/>
    </source>
</evidence>
<comment type="subcellular location">
    <subcellularLocation>
        <location evidence="1">Nucleus</location>
    </subcellularLocation>
</comment>
<dbReference type="PROSITE" id="PS50888">
    <property type="entry name" value="BHLH"/>
    <property type="match status" value="1"/>
</dbReference>
<dbReference type="GO" id="GO:0000981">
    <property type="term" value="F:DNA-binding transcription factor activity, RNA polymerase II-specific"/>
    <property type="evidence" value="ECO:0007669"/>
    <property type="project" value="TreeGrafter"/>
</dbReference>
<dbReference type="Gene3D" id="4.10.280.10">
    <property type="entry name" value="Helix-loop-helix DNA-binding domain"/>
    <property type="match status" value="1"/>
</dbReference>
<evidence type="ECO:0000256" key="4">
    <source>
        <dbReference type="ARBA" id="ARBA00022902"/>
    </source>
</evidence>
<evidence type="ECO:0000259" key="7">
    <source>
        <dbReference type="PROSITE" id="PS50888"/>
    </source>
</evidence>
<proteinExistence type="predicted"/>
<dbReference type="Proteomes" id="UP000711488">
    <property type="component" value="Unassembled WGS sequence"/>
</dbReference>
<dbReference type="InterPro" id="IPR011598">
    <property type="entry name" value="bHLH_dom"/>
</dbReference>
<protein>
    <submittedName>
        <fullName evidence="10">Neurogenin-2-like</fullName>
    </submittedName>
</protein>
<dbReference type="GO" id="GO:0070888">
    <property type="term" value="F:E-box binding"/>
    <property type="evidence" value="ECO:0007669"/>
    <property type="project" value="TreeGrafter"/>
</dbReference>
<dbReference type="CDD" id="cd11430">
    <property type="entry name" value="bHLH_TS_ATOH1_like"/>
    <property type="match status" value="1"/>
</dbReference>
<keyword evidence="9" id="KW-1185">Reference proteome</keyword>
<name>A0A6A0H5S0_HYAAZ</name>
<feature type="region of interest" description="Disordered" evidence="6">
    <location>
        <begin position="146"/>
        <end position="189"/>
    </location>
</feature>
<dbReference type="GO" id="GO:0005634">
    <property type="term" value="C:nucleus"/>
    <property type="evidence" value="ECO:0007669"/>
    <property type="project" value="UniProtKB-SubCell"/>
</dbReference>
<evidence type="ECO:0000256" key="6">
    <source>
        <dbReference type="SAM" id="MobiDB-lite"/>
    </source>
</evidence>
<sequence>MRSELIFRQFVDSFHAAASARLGSSDISEAGHKPPEVSYLELQSPSIDYCLDYQDSSKRIDLRDYIAGLDLPENSSPVLSPSGSVSSGDDHRFFNSSEATLEGSTLSFSVEASVGLLSSSPQYSSNSIDFLSNSPSTTNIVEYEKKNQDVDKSENGSSLIEIRPSSCPQPSVADCRSSPSLSRSASSDHVSHKVGLVATRSNVFSCSRRQRRRCEVSEAVRRKRRLAANARERRRMDSLNLAFDRLRSVLPQLNNQEKLSKYDSLQMAQTYIATLCEMLV</sequence>
<gene>
    <name evidence="10" type="primary">LOC108675515</name>
    <name evidence="8" type="ORF">HAZT_HAZT010065</name>
</gene>
<dbReference type="GO" id="GO:0007423">
    <property type="term" value="P:sensory organ development"/>
    <property type="evidence" value="ECO:0007669"/>
    <property type="project" value="TreeGrafter"/>
</dbReference>
<feature type="domain" description="BHLH" evidence="7">
    <location>
        <begin position="223"/>
        <end position="275"/>
    </location>
</feature>
<dbReference type="PANTHER" id="PTHR19290">
    <property type="entry name" value="BASIC HELIX-LOOP-HELIX PROTEIN NEUROGENIN-RELATED"/>
    <property type="match status" value="1"/>
</dbReference>
<dbReference type="SMART" id="SM00353">
    <property type="entry name" value="HLH"/>
    <property type="match status" value="1"/>
</dbReference>
<keyword evidence="4" id="KW-0524">Neurogenesis</keyword>
<dbReference type="SUPFAM" id="SSF47459">
    <property type="entry name" value="HLH, helix-loop-helix DNA-binding domain"/>
    <property type="match status" value="1"/>
</dbReference>
<reference evidence="8" key="3">
    <citation type="submission" date="2019-06" db="EMBL/GenBank/DDBJ databases">
        <authorList>
            <person name="Poynton C."/>
            <person name="Hasenbein S."/>
            <person name="Benoit J.B."/>
            <person name="Sepulveda M.S."/>
            <person name="Poelchau M.F."/>
            <person name="Murali S.C."/>
            <person name="Chen S."/>
            <person name="Glastad K.M."/>
            <person name="Werren J.H."/>
            <person name="Vineis J.H."/>
            <person name="Bowen J.L."/>
            <person name="Friedrich M."/>
            <person name="Jones J."/>
            <person name="Robertson H.M."/>
            <person name="Feyereisen R."/>
            <person name="Mechler-Hickson A."/>
            <person name="Mathers N."/>
            <person name="Lee C.E."/>
            <person name="Colbourne J.K."/>
            <person name="Biales A."/>
            <person name="Johnston J.S."/>
            <person name="Wellborn G.A."/>
            <person name="Rosendale A.J."/>
            <person name="Cridge A.G."/>
            <person name="Munoz-Torres M.C."/>
            <person name="Bain P.A."/>
            <person name="Manny A.R."/>
            <person name="Major K.M."/>
            <person name="Lambert F.N."/>
            <person name="Vulpe C.D."/>
            <person name="Tuck P."/>
            <person name="Blalock B.J."/>
            <person name="Lin Y.-Y."/>
            <person name="Smith M.E."/>
            <person name="Ochoa-Acuna H."/>
            <person name="Chen M.-J.M."/>
            <person name="Childers C.P."/>
            <person name="Qu J."/>
            <person name="Dugan S."/>
            <person name="Lee S.L."/>
            <person name="Chao H."/>
            <person name="Dinh H."/>
            <person name="Han Y."/>
            <person name="Doddapaneni H."/>
            <person name="Worley K.C."/>
            <person name="Muzny D.M."/>
            <person name="Gibbs R.A."/>
            <person name="Richards S."/>
        </authorList>
    </citation>
    <scope>NUCLEOTIDE SEQUENCE</scope>
    <source>
        <strain evidence="8">HAZT.00-mixed</strain>
        <tissue evidence="8">Whole organism</tissue>
    </source>
</reference>
<reference evidence="10" key="4">
    <citation type="submission" date="2025-04" db="UniProtKB">
        <authorList>
            <consortium name="RefSeq"/>
        </authorList>
    </citation>
    <scope>IDENTIFICATION</scope>
    <source>
        <tissue evidence="10">Whole organism</tissue>
    </source>
</reference>
<dbReference type="AlphaFoldDB" id="A0A6A0H5S0"/>
<evidence type="ECO:0000256" key="5">
    <source>
        <dbReference type="ARBA" id="ARBA00023242"/>
    </source>
</evidence>
<feature type="compositionally biased region" description="Low complexity" evidence="6">
    <location>
        <begin position="177"/>
        <end position="187"/>
    </location>
</feature>
<dbReference type="GO" id="GO:0045944">
    <property type="term" value="P:positive regulation of transcription by RNA polymerase II"/>
    <property type="evidence" value="ECO:0007669"/>
    <property type="project" value="TreeGrafter"/>
</dbReference>
<keyword evidence="2" id="KW-0217">Developmental protein</keyword>
<dbReference type="Pfam" id="PF00010">
    <property type="entry name" value="HLH"/>
    <property type="match status" value="1"/>
</dbReference>
<dbReference type="GO" id="GO:0061564">
    <property type="term" value="P:axon development"/>
    <property type="evidence" value="ECO:0007669"/>
    <property type="project" value="TreeGrafter"/>
</dbReference>
<keyword evidence="5" id="KW-0539">Nucleus</keyword>
<dbReference type="KEGG" id="hazt:108675515"/>
<dbReference type="EMBL" id="JQDR03006064">
    <property type="protein sequence ID" value="KAA0200779.1"/>
    <property type="molecule type" value="Genomic_DNA"/>
</dbReference>
<dbReference type="InterPro" id="IPR050359">
    <property type="entry name" value="bHLH_transcription_factors"/>
</dbReference>
<dbReference type="InterPro" id="IPR036638">
    <property type="entry name" value="HLH_DNA-bd_sf"/>
</dbReference>
<evidence type="ECO:0000256" key="2">
    <source>
        <dbReference type="ARBA" id="ARBA00022473"/>
    </source>
</evidence>
<organism evidence="8">
    <name type="scientific">Hyalella azteca</name>
    <name type="common">Amphipod</name>
    <dbReference type="NCBI Taxonomy" id="294128"/>
    <lineage>
        <taxon>Eukaryota</taxon>
        <taxon>Metazoa</taxon>
        <taxon>Ecdysozoa</taxon>
        <taxon>Arthropoda</taxon>
        <taxon>Crustacea</taxon>
        <taxon>Multicrustacea</taxon>
        <taxon>Malacostraca</taxon>
        <taxon>Eumalacostraca</taxon>
        <taxon>Peracarida</taxon>
        <taxon>Amphipoda</taxon>
        <taxon>Senticaudata</taxon>
        <taxon>Talitrida</taxon>
        <taxon>Talitroidea</taxon>
        <taxon>Hyalellidae</taxon>
        <taxon>Hyalella</taxon>
    </lineage>
</organism>
<accession>A0A6A0H5S0</accession>
<dbReference type="GeneID" id="108675515"/>
<reference evidence="8" key="2">
    <citation type="journal article" date="2018" name="Environ. Sci. Technol.">
        <title>The Toxicogenome of Hyalella azteca: A Model for Sediment Ecotoxicology and Evolutionary Toxicology.</title>
        <authorList>
            <person name="Poynton H.C."/>
            <person name="Hasenbein S."/>
            <person name="Benoit J.B."/>
            <person name="Sepulveda M.S."/>
            <person name="Poelchau M.F."/>
            <person name="Hughes D.S.T."/>
            <person name="Murali S.C."/>
            <person name="Chen S."/>
            <person name="Glastad K.M."/>
            <person name="Goodisman M.A.D."/>
            <person name="Werren J.H."/>
            <person name="Vineis J.H."/>
            <person name="Bowen J.L."/>
            <person name="Friedrich M."/>
            <person name="Jones J."/>
            <person name="Robertson H.M."/>
            <person name="Feyereisen R."/>
            <person name="Mechler-Hickson A."/>
            <person name="Mathers N."/>
            <person name="Lee C.E."/>
            <person name="Colbourne J.K."/>
            <person name="Biales A."/>
            <person name="Johnston J.S."/>
            <person name="Wellborn G.A."/>
            <person name="Rosendale A.J."/>
            <person name="Cridge A.G."/>
            <person name="Munoz-Torres M.C."/>
            <person name="Bain P.A."/>
            <person name="Manny A.R."/>
            <person name="Major K.M."/>
            <person name="Lambert F.N."/>
            <person name="Vulpe C.D."/>
            <person name="Tuck P."/>
            <person name="Blalock B.J."/>
            <person name="Lin Y.Y."/>
            <person name="Smith M.E."/>
            <person name="Ochoa-Acuna H."/>
            <person name="Chen M.M."/>
            <person name="Childers C.P."/>
            <person name="Qu J."/>
            <person name="Dugan S."/>
            <person name="Lee S.L."/>
            <person name="Chao H."/>
            <person name="Dinh H."/>
            <person name="Han Y."/>
            <person name="Doddapaneni H."/>
            <person name="Worley K.C."/>
            <person name="Muzny D.M."/>
            <person name="Gibbs R.A."/>
            <person name="Richards S."/>
        </authorList>
    </citation>
    <scope>NUCLEOTIDE SEQUENCE</scope>
    <source>
        <strain evidence="8">HAZT.00-mixed</strain>
        <tissue evidence="8">Whole organism</tissue>
    </source>
</reference>
<dbReference type="OrthoDB" id="6161578at2759"/>
<evidence type="ECO:0000256" key="3">
    <source>
        <dbReference type="ARBA" id="ARBA00022782"/>
    </source>
</evidence>
<dbReference type="RefSeq" id="XP_018019023.1">
    <property type="nucleotide sequence ID" value="XM_018163534.2"/>
</dbReference>
<keyword evidence="3" id="KW-0221">Differentiation</keyword>
<dbReference type="Proteomes" id="UP000694843">
    <property type="component" value="Unplaced"/>
</dbReference>
<evidence type="ECO:0000313" key="10">
    <source>
        <dbReference type="RefSeq" id="XP_018019023.1"/>
    </source>
</evidence>
<reference evidence="8" key="1">
    <citation type="submission" date="2014-08" db="EMBL/GenBank/DDBJ databases">
        <authorList>
            <person name="Murali S."/>
            <person name="Richards S."/>
            <person name="Bandaranaike D."/>
            <person name="Bellair M."/>
            <person name="Blankenburg K."/>
            <person name="Chao H."/>
            <person name="Dinh H."/>
            <person name="Doddapaneni H."/>
            <person name="Dugan-Rocha S."/>
            <person name="Elkadiri S."/>
            <person name="Gnanaolivu R."/>
            <person name="Hughes D."/>
            <person name="Lee S."/>
            <person name="Li M."/>
            <person name="Ming W."/>
            <person name="Munidasa M."/>
            <person name="Muniz J."/>
            <person name="Nguyen L."/>
            <person name="Osuji N."/>
            <person name="Pu L.-L."/>
            <person name="Puazo M."/>
            <person name="Skinner E."/>
            <person name="Qu C."/>
            <person name="Quiroz J."/>
            <person name="Raj R."/>
            <person name="Weissenberger G."/>
            <person name="Xin Y."/>
            <person name="Zou X."/>
            <person name="Han Y."/>
            <person name="Worley K."/>
            <person name="Muzny D."/>
            <person name="Gibbs R."/>
        </authorList>
    </citation>
    <scope>NUCLEOTIDE SEQUENCE</scope>
    <source>
        <strain evidence="8">HAZT.00-mixed</strain>
        <tissue evidence="8">Whole organism</tissue>
    </source>
</reference>